<reference evidence="9 11" key="1">
    <citation type="submission" date="2019-06" db="EMBL/GenBank/DDBJ databases">
        <title>Discovery of a novel chromosome fission-fusion reversal in muntjac.</title>
        <authorList>
            <person name="Mudd A.B."/>
            <person name="Bredeson J.V."/>
            <person name="Baum R."/>
            <person name="Hockemeyer D."/>
            <person name="Rokhsar D.S."/>
        </authorList>
    </citation>
    <scope>NUCLEOTIDE SEQUENCE [LARGE SCALE GENOMIC DNA]</scope>
    <source>
        <strain evidence="9">UTSW_UCB_Mm</strain>
        <tissue evidence="9">Fibroblast cell line</tissue>
    </source>
</reference>
<name>A0A5N3USU0_MUNMU</name>
<evidence type="ECO:0000256" key="6">
    <source>
        <dbReference type="ARBA" id="ARBA00023136"/>
    </source>
</evidence>
<feature type="non-terminal residue" evidence="9">
    <location>
        <position position="1"/>
    </location>
</feature>
<comment type="subcellular location">
    <subcellularLocation>
        <location evidence="1">Membrane</location>
        <topology evidence="1">Multi-pass membrane protein</topology>
    </subcellularLocation>
</comment>
<keyword evidence="4 8" id="KW-0812">Transmembrane</keyword>
<dbReference type="EMBL" id="VCEA01001154">
    <property type="protein sequence ID" value="KAB0339762.1"/>
    <property type="molecule type" value="Genomic_DNA"/>
</dbReference>
<evidence type="ECO:0000256" key="1">
    <source>
        <dbReference type="ARBA" id="ARBA00004141"/>
    </source>
</evidence>
<evidence type="ECO:0000256" key="7">
    <source>
        <dbReference type="ARBA" id="ARBA00037727"/>
    </source>
</evidence>
<evidence type="ECO:0000313" key="9">
    <source>
        <dbReference type="EMBL" id="KAB0339761.1"/>
    </source>
</evidence>
<dbReference type="PANTHER" id="PTHR14233:SF12">
    <property type="entry name" value="SOLUTE CARRIER FAMILY 35 MEMBER F2"/>
    <property type="match status" value="1"/>
</dbReference>
<dbReference type="Proteomes" id="UP000326458">
    <property type="component" value="Unassembled WGS sequence"/>
</dbReference>
<feature type="transmembrane region" description="Helical" evidence="8">
    <location>
        <begin position="85"/>
        <end position="105"/>
    </location>
</feature>
<dbReference type="AlphaFoldDB" id="A0A5N3USU0"/>
<sequence length="312" mass="34281">NILKTVALGQMLSLCICGAAIISQYLAERYKVNTLMLQSLINYCLLFLIYTVMLAFQSYIMLGLVDAEANYVTGRAYQYRTLTSVQVAQVFALLDCFGIPVLMALSEFILYARYRVISFLAVAVGLLDIGTMVGADILAGREDNSDSFFPRSVCLNFMAAVTVSIVSPSICHEVMELDTGHLMRRADSLGKTLMLGKIEGGRRRGQQRMRCARLTWHWTKSFSSPPLLFSLLALLSPQLGVQKAQSAPIFPQNLSGFPLVNCAVFTPGTFLDSHSTRLGTSSLRLSIPGHYLAPEPHSSAITRSIFDPCLSS</sequence>
<dbReference type="PANTHER" id="PTHR14233">
    <property type="entry name" value="DUF914-RELATED"/>
    <property type="match status" value="1"/>
</dbReference>
<evidence type="ECO:0000256" key="3">
    <source>
        <dbReference type="ARBA" id="ARBA00022448"/>
    </source>
</evidence>
<protein>
    <submittedName>
        <fullName evidence="9">Uncharacterized protein</fullName>
    </submittedName>
</protein>
<feature type="transmembrane region" description="Helical" evidence="8">
    <location>
        <begin position="39"/>
        <end position="65"/>
    </location>
</feature>
<feature type="transmembrane region" description="Helical" evidence="8">
    <location>
        <begin position="117"/>
        <end position="135"/>
    </location>
</feature>
<keyword evidence="11" id="KW-1185">Reference proteome</keyword>
<comment type="function">
    <text evidence="7">Putative solute transporter.</text>
</comment>
<feature type="transmembrane region" description="Helical" evidence="8">
    <location>
        <begin position="6"/>
        <end position="27"/>
    </location>
</feature>
<dbReference type="InterPro" id="IPR052221">
    <property type="entry name" value="SLC35F_Transporter"/>
</dbReference>
<keyword evidence="6 8" id="KW-0472">Membrane</keyword>
<comment type="similarity">
    <text evidence="2">Belongs to the SLC35F solute transporter family.</text>
</comment>
<evidence type="ECO:0000313" key="10">
    <source>
        <dbReference type="EMBL" id="KAB0339762.1"/>
    </source>
</evidence>
<dbReference type="GO" id="GO:0022857">
    <property type="term" value="F:transmembrane transporter activity"/>
    <property type="evidence" value="ECO:0007669"/>
    <property type="project" value="InterPro"/>
</dbReference>
<evidence type="ECO:0000256" key="4">
    <source>
        <dbReference type="ARBA" id="ARBA00022692"/>
    </source>
</evidence>
<dbReference type="Pfam" id="PF06027">
    <property type="entry name" value="SLC35F"/>
    <property type="match status" value="1"/>
</dbReference>
<proteinExistence type="inferred from homology"/>
<organism evidence="9 11">
    <name type="scientific">Muntiacus muntjak</name>
    <name type="common">Barking deer</name>
    <name type="synonym">Indian muntjac</name>
    <dbReference type="NCBI Taxonomy" id="9888"/>
    <lineage>
        <taxon>Eukaryota</taxon>
        <taxon>Metazoa</taxon>
        <taxon>Chordata</taxon>
        <taxon>Craniata</taxon>
        <taxon>Vertebrata</taxon>
        <taxon>Euteleostomi</taxon>
        <taxon>Mammalia</taxon>
        <taxon>Eutheria</taxon>
        <taxon>Laurasiatheria</taxon>
        <taxon>Artiodactyla</taxon>
        <taxon>Ruminantia</taxon>
        <taxon>Pecora</taxon>
        <taxon>Cervidae</taxon>
        <taxon>Muntiacinae</taxon>
        <taxon>Muntiacus</taxon>
    </lineage>
</organism>
<accession>A0A5N3USU0</accession>
<dbReference type="GO" id="GO:0016020">
    <property type="term" value="C:membrane"/>
    <property type="evidence" value="ECO:0007669"/>
    <property type="project" value="UniProtKB-SubCell"/>
</dbReference>
<feature type="transmembrane region" description="Helical" evidence="8">
    <location>
        <begin position="155"/>
        <end position="175"/>
    </location>
</feature>
<gene>
    <name evidence="10" type="ORF">FD754_023680</name>
    <name evidence="9" type="ORF">FD754_023681</name>
</gene>
<evidence type="ECO:0000256" key="5">
    <source>
        <dbReference type="ARBA" id="ARBA00022989"/>
    </source>
</evidence>
<evidence type="ECO:0000256" key="8">
    <source>
        <dbReference type="SAM" id="Phobius"/>
    </source>
</evidence>
<keyword evidence="5 8" id="KW-1133">Transmembrane helix</keyword>
<evidence type="ECO:0000313" key="11">
    <source>
        <dbReference type="Proteomes" id="UP000326458"/>
    </source>
</evidence>
<keyword evidence="3" id="KW-0813">Transport</keyword>
<dbReference type="EMBL" id="VCEA01001155">
    <property type="protein sequence ID" value="KAB0339761.1"/>
    <property type="molecule type" value="Genomic_DNA"/>
</dbReference>
<evidence type="ECO:0000256" key="2">
    <source>
        <dbReference type="ARBA" id="ARBA00007863"/>
    </source>
</evidence>
<comment type="caution">
    <text evidence="9">The sequence shown here is derived from an EMBL/GenBank/DDBJ whole genome shotgun (WGS) entry which is preliminary data.</text>
</comment>
<dbReference type="InterPro" id="IPR009262">
    <property type="entry name" value="SLC35_F1/F2/F6"/>
</dbReference>